<organism evidence="1 2">
    <name type="scientific">Chaetomium tenue</name>
    <dbReference type="NCBI Taxonomy" id="1854479"/>
    <lineage>
        <taxon>Eukaryota</taxon>
        <taxon>Fungi</taxon>
        <taxon>Dikarya</taxon>
        <taxon>Ascomycota</taxon>
        <taxon>Pezizomycotina</taxon>
        <taxon>Sordariomycetes</taxon>
        <taxon>Sordariomycetidae</taxon>
        <taxon>Sordariales</taxon>
        <taxon>Chaetomiaceae</taxon>
        <taxon>Chaetomium</taxon>
    </lineage>
</organism>
<gene>
    <name evidence="1" type="ORF">F5144DRAFT_114474</name>
</gene>
<evidence type="ECO:0000313" key="1">
    <source>
        <dbReference type="EMBL" id="KAH6640875.1"/>
    </source>
</evidence>
<dbReference type="EMBL" id="JAGIZQ010000002">
    <property type="protein sequence ID" value="KAH6640875.1"/>
    <property type="molecule type" value="Genomic_DNA"/>
</dbReference>
<sequence length="327" mass="36157">MSFGGSIKSLLDTYANCISLLKAFGRGREEDGSVNSEKQRSHLRKSLKSDRSSIKRAYSSKLSASGDRFRKGDARAVSALDRVLKKLKGAITSLLRLSDKKDGLDLDYQSLMTLSNGSRADAIKAIDSLSRRLSGPSRSSVASSSKTKSSSKTSSSRHNARSASRPRSVSSRPTKKPRPKHAKETPAPAPKDGRETSKDRKQGTEKLRKRPQPVTPPPSKSPDTKHEHDDTKHEHEAKLPQTTIRRPASPGMSQLAVPNRISILSFASDSTKLGEIPQRKWQSVMQYGAIDPDGDEYNVRPTFPLKPYTVEVKEKRFFGLFSRKRGT</sequence>
<proteinExistence type="predicted"/>
<evidence type="ECO:0000313" key="2">
    <source>
        <dbReference type="Proteomes" id="UP000724584"/>
    </source>
</evidence>
<comment type="caution">
    <text evidence="1">The sequence shown here is derived from an EMBL/GenBank/DDBJ whole genome shotgun (WGS) entry which is preliminary data.</text>
</comment>
<reference evidence="1 2" key="1">
    <citation type="journal article" date="2021" name="Nat. Commun.">
        <title>Genetic determinants of endophytism in the Arabidopsis root mycobiome.</title>
        <authorList>
            <person name="Mesny F."/>
            <person name="Miyauchi S."/>
            <person name="Thiergart T."/>
            <person name="Pickel B."/>
            <person name="Atanasova L."/>
            <person name="Karlsson M."/>
            <person name="Huettel B."/>
            <person name="Barry K.W."/>
            <person name="Haridas S."/>
            <person name="Chen C."/>
            <person name="Bauer D."/>
            <person name="Andreopoulos W."/>
            <person name="Pangilinan J."/>
            <person name="LaButti K."/>
            <person name="Riley R."/>
            <person name="Lipzen A."/>
            <person name="Clum A."/>
            <person name="Drula E."/>
            <person name="Henrissat B."/>
            <person name="Kohler A."/>
            <person name="Grigoriev I.V."/>
            <person name="Martin F.M."/>
            <person name="Hacquard S."/>
        </authorList>
    </citation>
    <scope>NUCLEOTIDE SEQUENCE [LARGE SCALE GENOMIC DNA]</scope>
    <source>
        <strain evidence="1 2">MPI-SDFR-AT-0079</strain>
    </source>
</reference>
<keyword evidence="2" id="KW-1185">Reference proteome</keyword>
<accession>A0ACB7PIK8</accession>
<protein>
    <submittedName>
        <fullName evidence="1">Uncharacterized protein</fullName>
    </submittedName>
</protein>
<dbReference type="Proteomes" id="UP000724584">
    <property type="component" value="Unassembled WGS sequence"/>
</dbReference>
<name>A0ACB7PIK8_9PEZI</name>